<proteinExistence type="predicted"/>
<accession>A0ABM0LU51</accession>
<evidence type="ECO:0000313" key="4">
    <source>
        <dbReference type="Proteomes" id="UP000694865"/>
    </source>
</evidence>
<dbReference type="InterPro" id="IPR001638">
    <property type="entry name" value="Solute-binding_3/MltF_N"/>
</dbReference>
<feature type="transmembrane region" description="Helical" evidence="2">
    <location>
        <begin position="30"/>
        <end position="51"/>
    </location>
</feature>
<reference evidence="5" key="1">
    <citation type="submission" date="2025-08" db="UniProtKB">
        <authorList>
            <consortium name="RefSeq"/>
        </authorList>
    </citation>
    <scope>IDENTIFICATION</scope>
    <source>
        <tissue evidence="5">Testes</tissue>
    </source>
</reference>
<gene>
    <name evidence="5" type="primary">LOC100367753</name>
</gene>
<evidence type="ECO:0000313" key="5">
    <source>
        <dbReference type="RefSeq" id="XP_006811292.1"/>
    </source>
</evidence>
<evidence type="ECO:0000259" key="3">
    <source>
        <dbReference type="Pfam" id="PF00497"/>
    </source>
</evidence>
<keyword evidence="2" id="KW-0812">Transmembrane</keyword>
<name>A0ABM0LU51_SACKO</name>
<evidence type="ECO:0000256" key="1">
    <source>
        <dbReference type="ARBA" id="ARBA00022729"/>
    </source>
</evidence>
<dbReference type="Gene3D" id="3.40.190.10">
    <property type="entry name" value="Periplasmic binding protein-like II"/>
    <property type="match status" value="2"/>
</dbReference>
<sequence>MDVTGSNIELHMKHSDTDTMIGDGNGGSRILLVLLVVVGVVAVVALVVACISITNKPNMTFNVDDGDEKSSDKEYIWTFAIGHDGTSLEYIDETGGLKGFHVDIVNAVCQIANKNCRLIFDLYQNCWDSEVGHFPFAGKGLLGRWYDACTGWFATYERLRSVDFTDEFRSAFPAAFYVKNGNNRNFDWTNIAGKKIAIFDGWASDEYCIGRNSEKIAGTDVTDPNQFIHYSNKLAILNAINNELVDAAFVNTNMFTQTEAEKVGDDLTCVRGGGAMMMRKDSTLASWWNPAFTRLKETSEYRQICQAVTDDHGDMPGTVVCVD</sequence>
<dbReference type="SUPFAM" id="SSF53850">
    <property type="entry name" value="Periplasmic binding protein-like II"/>
    <property type="match status" value="1"/>
</dbReference>
<dbReference type="RefSeq" id="XP_006811292.1">
    <property type="nucleotide sequence ID" value="XM_006811229.1"/>
</dbReference>
<keyword evidence="4" id="KW-1185">Reference proteome</keyword>
<keyword evidence="2" id="KW-0472">Membrane</keyword>
<dbReference type="PANTHER" id="PTHR35936">
    <property type="entry name" value="MEMBRANE-BOUND LYTIC MUREIN TRANSGLYCOSYLASE F"/>
    <property type="match status" value="1"/>
</dbReference>
<dbReference type="Proteomes" id="UP000694865">
    <property type="component" value="Unplaced"/>
</dbReference>
<dbReference type="GeneID" id="100367753"/>
<keyword evidence="1" id="KW-0732">Signal</keyword>
<evidence type="ECO:0000256" key="2">
    <source>
        <dbReference type="SAM" id="Phobius"/>
    </source>
</evidence>
<dbReference type="Pfam" id="PF00497">
    <property type="entry name" value="SBP_bac_3"/>
    <property type="match status" value="1"/>
</dbReference>
<organism evidence="4 5">
    <name type="scientific">Saccoglossus kowalevskii</name>
    <name type="common">Acorn worm</name>
    <dbReference type="NCBI Taxonomy" id="10224"/>
    <lineage>
        <taxon>Eukaryota</taxon>
        <taxon>Metazoa</taxon>
        <taxon>Hemichordata</taxon>
        <taxon>Enteropneusta</taxon>
        <taxon>Harrimaniidae</taxon>
        <taxon>Saccoglossus</taxon>
    </lineage>
</organism>
<protein>
    <submittedName>
        <fullName evidence="5">Uncharacterized protein LOC100367753</fullName>
    </submittedName>
</protein>
<keyword evidence="2" id="KW-1133">Transmembrane helix</keyword>
<feature type="domain" description="Solute-binding protein family 3/N-terminal" evidence="3">
    <location>
        <begin position="83"/>
        <end position="305"/>
    </location>
</feature>
<dbReference type="PANTHER" id="PTHR35936:SF19">
    <property type="entry name" value="AMINO-ACID-BINDING PROTEIN YXEM-RELATED"/>
    <property type="match status" value="1"/>
</dbReference>